<organism evidence="9 10">
    <name type="scientific">Eutypa lata (strain UCR-EL1)</name>
    <name type="common">Grapevine dieback disease fungus</name>
    <name type="synonym">Eutypa armeniacae</name>
    <dbReference type="NCBI Taxonomy" id="1287681"/>
    <lineage>
        <taxon>Eukaryota</taxon>
        <taxon>Fungi</taxon>
        <taxon>Dikarya</taxon>
        <taxon>Ascomycota</taxon>
        <taxon>Pezizomycotina</taxon>
        <taxon>Sordariomycetes</taxon>
        <taxon>Xylariomycetidae</taxon>
        <taxon>Xylariales</taxon>
        <taxon>Diatrypaceae</taxon>
        <taxon>Eutypa</taxon>
    </lineage>
</organism>
<proteinExistence type="inferred from homology"/>
<dbReference type="OrthoDB" id="547796at2759"/>
<dbReference type="InterPro" id="IPR050577">
    <property type="entry name" value="MAPR/NEUFC/NENF-like"/>
</dbReference>
<keyword evidence="5" id="KW-0408">Iron</keyword>
<evidence type="ECO:0000313" key="10">
    <source>
        <dbReference type="Proteomes" id="UP000012174"/>
    </source>
</evidence>
<dbReference type="Pfam" id="PF00173">
    <property type="entry name" value="Cyt-b5"/>
    <property type="match status" value="1"/>
</dbReference>
<keyword evidence="9" id="KW-0675">Receptor</keyword>
<dbReference type="OMA" id="ANEWETQ"/>
<accession>M7SGQ0</accession>
<comment type="subcellular location">
    <subcellularLocation>
        <location evidence="1">Endoplasmic reticulum</location>
    </subcellularLocation>
</comment>
<dbReference type="SMART" id="SM01117">
    <property type="entry name" value="Cyt-b5"/>
    <property type="match status" value="1"/>
</dbReference>
<dbReference type="GO" id="GO:0016020">
    <property type="term" value="C:membrane"/>
    <property type="evidence" value="ECO:0007669"/>
    <property type="project" value="TreeGrafter"/>
</dbReference>
<dbReference type="GO" id="GO:0005783">
    <property type="term" value="C:endoplasmic reticulum"/>
    <property type="evidence" value="ECO:0007669"/>
    <property type="project" value="UniProtKB-SubCell"/>
</dbReference>
<comment type="similarity">
    <text evidence="6">Belongs to the cytochrome b5 family. MAPR subfamily.</text>
</comment>
<evidence type="ECO:0000256" key="1">
    <source>
        <dbReference type="ARBA" id="ARBA00004240"/>
    </source>
</evidence>
<dbReference type="InterPro" id="IPR001199">
    <property type="entry name" value="Cyt_B5-like_heme/steroid-bd"/>
</dbReference>
<sequence length="170" mass="18639">MEYVEQRMNQLAAKAPTEFTGLATPLNLILIAITLYTSYLLYAKPSAPATLPREPPAVVFRTFTPRALLPYNGTDGMPVYLAVRGRVFDVTSGRNFYGPGGPYENFAGRDASRGLSLHSFDEDVLTKDLDGPLDTLEGLDEEAMDSLRGWEERFESKYLVVGRLVAAGGA</sequence>
<feature type="domain" description="Cytochrome b5 heme-binding" evidence="8">
    <location>
        <begin position="63"/>
        <end position="165"/>
    </location>
</feature>
<evidence type="ECO:0000313" key="9">
    <source>
        <dbReference type="EMBL" id="EMR63448.1"/>
    </source>
</evidence>
<keyword evidence="4" id="KW-0256">Endoplasmic reticulum</keyword>
<keyword evidence="7" id="KW-0812">Transmembrane</keyword>
<evidence type="ECO:0000256" key="4">
    <source>
        <dbReference type="ARBA" id="ARBA00022824"/>
    </source>
</evidence>
<dbReference type="PANTHER" id="PTHR10281:SF72">
    <property type="entry name" value="NEUDESIN"/>
    <property type="match status" value="1"/>
</dbReference>
<evidence type="ECO:0000256" key="7">
    <source>
        <dbReference type="SAM" id="Phobius"/>
    </source>
</evidence>
<dbReference type="Proteomes" id="UP000012174">
    <property type="component" value="Unassembled WGS sequence"/>
</dbReference>
<dbReference type="STRING" id="1287681.M7SGQ0"/>
<dbReference type="GO" id="GO:0020037">
    <property type="term" value="F:heme binding"/>
    <property type="evidence" value="ECO:0007669"/>
    <property type="project" value="UniProtKB-ARBA"/>
</dbReference>
<dbReference type="HOGENOM" id="CLU_042860_1_1_1"/>
<keyword evidence="3" id="KW-0479">Metal-binding</keyword>
<dbReference type="PANTHER" id="PTHR10281">
    <property type="entry name" value="MEMBRANE-ASSOCIATED PROGESTERONE RECEPTOR COMPONENT-RELATED"/>
    <property type="match status" value="1"/>
</dbReference>
<gene>
    <name evidence="9" type="ORF">UCREL1_9602</name>
</gene>
<feature type="transmembrane region" description="Helical" evidence="7">
    <location>
        <begin position="21"/>
        <end position="42"/>
    </location>
</feature>
<evidence type="ECO:0000256" key="5">
    <source>
        <dbReference type="ARBA" id="ARBA00023004"/>
    </source>
</evidence>
<reference evidence="10" key="1">
    <citation type="journal article" date="2013" name="Genome Announc.">
        <title>Draft genome sequence of the grapevine dieback fungus Eutypa lata UCR-EL1.</title>
        <authorList>
            <person name="Blanco-Ulate B."/>
            <person name="Rolshausen P.E."/>
            <person name="Cantu D."/>
        </authorList>
    </citation>
    <scope>NUCLEOTIDE SEQUENCE [LARGE SCALE GENOMIC DNA]</scope>
    <source>
        <strain evidence="10">UCR-EL1</strain>
    </source>
</reference>
<evidence type="ECO:0000256" key="3">
    <source>
        <dbReference type="ARBA" id="ARBA00022723"/>
    </source>
</evidence>
<protein>
    <submittedName>
        <fullName evidence="9">Putative membrane-associated progesterone receptor component 1 protein</fullName>
    </submittedName>
</protein>
<name>M7SGQ0_EUTLA</name>
<dbReference type="eggNOG" id="KOG1110">
    <property type="taxonomic scope" value="Eukaryota"/>
</dbReference>
<dbReference type="Gene3D" id="3.10.120.10">
    <property type="entry name" value="Cytochrome b5-like heme/steroid binding domain"/>
    <property type="match status" value="1"/>
</dbReference>
<dbReference type="SUPFAM" id="SSF55856">
    <property type="entry name" value="Cytochrome b5-like heme/steroid binding domain"/>
    <property type="match status" value="1"/>
</dbReference>
<evidence type="ECO:0000256" key="6">
    <source>
        <dbReference type="ARBA" id="ARBA00038357"/>
    </source>
</evidence>
<dbReference type="AlphaFoldDB" id="M7SGQ0"/>
<dbReference type="GO" id="GO:0046872">
    <property type="term" value="F:metal ion binding"/>
    <property type="evidence" value="ECO:0007669"/>
    <property type="project" value="UniProtKB-KW"/>
</dbReference>
<dbReference type="KEGG" id="ela:UCREL1_9602"/>
<keyword evidence="2" id="KW-0349">Heme</keyword>
<keyword evidence="7" id="KW-1133">Transmembrane helix</keyword>
<keyword evidence="10" id="KW-1185">Reference proteome</keyword>
<evidence type="ECO:0000259" key="8">
    <source>
        <dbReference type="SMART" id="SM01117"/>
    </source>
</evidence>
<dbReference type="InterPro" id="IPR036400">
    <property type="entry name" value="Cyt_B5-like_heme/steroid_sf"/>
</dbReference>
<dbReference type="EMBL" id="KB707222">
    <property type="protein sequence ID" value="EMR63448.1"/>
    <property type="molecule type" value="Genomic_DNA"/>
</dbReference>
<evidence type="ECO:0000256" key="2">
    <source>
        <dbReference type="ARBA" id="ARBA00022617"/>
    </source>
</evidence>
<keyword evidence="7" id="KW-0472">Membrane</keyword>
<dbReference type="FunFam" id="3.10.120.10:FF:000003">
    <property type="entry name" value="membrane-associated progesterone receptor component 1"/>
    <property type="match status" value="1"/>
</dbReference>